<dbReference type="EMBL" id="JABBWD010000104">
    <property type="protein sequence ID" value="KAG1765745.1"/>
    <property type="molecule type" value="Genomic_DNA"/>
</dbReference>
<reference evidence="6" key="1">
    <citation type="journal article" date="2020" name="New Phytol.">
        <title>Comparative genomics reveals dynamic genome evolution in host specialist ectomycorrhizal fungi.</title>
        <authorList>
            <person name="Lofgren L.A."/>
            <person name="Nguyen N.H."/>
            <person name="Vilgalys R."/>
            <person name="Ruytinx J."/>
            <person name="Liao H.L."/>
            <person name="Branco S."/>
            <person name="Kuo A."/>
            <person name="LaButti K."/>
            <person name="Lipzen A."/>
            <person name="Andreopoulos W."/>
            <person name="Pangilinan J."/>
            <person name="Riley R."/>
            <person name="Hundley H."/>
            <person name="Na H."/>
            <person name="Barry K."/>
            <person name="Grigoriev I.V."/>
            <person name="Stajich J.E."/>
            <person name="Kennedy P.G."/>
        </authorList>
    </citation>
    <scope>NUCLEOTIDE SEQUENCE</scope>
    <source>
        <strain evidence="6">DOB743</strain>
    </source>
</reference>
<gene>
    <name evidence="6" type="ORF">EV702DRAFT_936947</name>
</gene>
<dbReference type="OrthoDB" id="2673191at2759"/>
<dbReference type="Proteomes" id="UP000714275">
    <property type="component" value="Unassembled WGS sequence"/>
</dbReference>
<name>A0A9P6ZGX1_9AGAM</name>
<dbReference type="AlphaFoldDB" id="A0A9P6ZGX1"/>
<feature type="non-terminal residue" evidence="6">
    <location>
        <position position="1"/>
    </location>
</feature>
<dbReference type="InterPro" id="IPR045379">
    <property type="entry name" value="Crinkler_N"/>
</dbReference>
<comment type="caution">
    <text evidence="6">The sequence shown here is derived from an EMBL/GenBank/DDBJ whole genome shotgun (WGS) entry which is preliminary data.</text>
</comment>
<dbReference type="GO" id="GO:0043657">
    <property type="term" value="C:host cell"/>
    <property type="evidence" value="ECO:0007669"/>
    <property type="project" value="UniProtKB-SubCell"/>
</dbReference>
<feature type="non-terminal residue" evidence="6">
    <location>
        <position position="333"/>
    </location>
</feature>
<comment type="subcellular location">
    <subcellularLocation>
        <location evidence="1">Host cell</location>
    </subcellularLocation>
    <subcellularLocation>
        <location evidence="2">Secreted</location>
    </subcellularLocation>
</comment>
<evidence type="ECO:0000313" key="6">
    <source>
        <dbReference type="EMBL" id="KAG1765745.1"/>
    </source>
</evidence>
<evidence type="ECO:0000256" key="4">
    <source>
        <dbReference type="SAM" id="MobiDB-lite"/>
    </source>
</evidence>
<feature type="domain" description="Crinkler effector protein N-terminal" evidence="5">
    <location>
        <begin position="104"/>
        <end position="200"/>
    </location>
</feature>
<accession>A0A9P6ZGX1</accession>
<evidence type="ECO:0000256" key="3">
    <source>
        <dbReference type="ARBA" id="ARBA00022525"/>
    </source>
</evidence>
<keyword evidence="3" id="KW-0964">Secreted</keyword>
<dbReference type="Pfam" id="PF20147">
    <property type="entry name" value="Crinkler"/>
    <property type="match status" value="2"/>
</dbReference>
<organism evidence="6 7">
    <name type="scientific">Suillus placidus</name>
    <dbReference type="NCBI Taxonomy" id="48579"/>
    <lineage>
        <taxon>Eukaryota</taxon>
        <taxon>Fungi</taxon>
        <taxon>Dikarya</taxon>
        <taxon>Basidiomycota</taxon>
        <taxon>Agaricomycotina</taxon>
        <taxon>Agaricomycetes</taxon>
        <taxon>Agaricomycetidae</taxon>
        <taxon>Boletales</taxon>
        <taxon>Suillineae</taxon>
        <taxon>Suillaceae</taxon>
        <taxon>Suillus</taxon>
    </lineage>
</organism>
<feature type="domain" description="Crinkler effector protein N-terminal" evidence="5">
    <location>
        <begin position="1"/>
        <end position="97"/>
    </location>
</feature>
<feature type="region of interest" description="Disordered" evidence="4">
    <location>
        <begin position="243"/>
        <end position="268"/>
    </location>
</feature>
<evidence type="ECO:0000313" key="7">
    <source>
        <dbReference type="Proteomes" id="UP000714275"/>
    </source>
</evidence>
<evidence type="ECO:0000259" key="5">
    <source>
        <dbReference type="Pfam" id="PF20147"/>
    </source>
</evidence>
<evidence type="ECO:0000256" key="1">
    <source>
        <dbReference type="ARBA" id="ARBA00004340"/>
    </source>
</evidence>
<feature type="compositionally biased region" description="Low complexity" evidence="4">
    <location>
        <begin position="249"/>
        <end position="260"/>
    </location>
</feature>
<dbReference type="GO" id="GO:0005576">
    <property type="term" value="C:extracellular region"/>
    <property type="evidence" value="ECO:0007669"/>
    <property type="project" value="UniProtKB-SubCell"/>
</dbReference>
<sequence length="333" mass="37710">TLYCWIRGTEIHEHFSLKISQTETVHTLKTMIKDYQALEMPASVLRLYKPSLPVAEPFEASLGNVRLSELGKPLLPSYDISRLFDEPPPKHHIHIIVDAPQLPIYCWLRGSTGEEGFDISISSNASIGALKDRIKEDESRLKNVDKSRISLFRISGSEDDLRESLDTINAGHLLEVTKALYIYNYFLCVPVLEQLRIVVQVYSENNRSTNPPQSVHRISTGENAIQMARESFLTHTDNHFLKGIGNKRSQSPSETSQPSSFRDRQKDSKIQIACGRPREVEETIPVMLLHPAFGQFIDESQTHIATDEDNHFIGKLAHAMSTLYENEGERVDA</sequence>
<proteinExistence type="predicted"/>
<evidence type="ECO:0000256" key="2">
    <source>
        <dbReference type="ARBA" id="ARBA00004613"/>
    </source>
</evidence>
<keyword evidence="7" id="KW-1185">Reference proteome</keyword>
<protein>
    <recommendedName>
        <fullName evidence="5">Crinkler effector protein N-terminal domain-containing protein</fullName>
    </recommendedName>
</protein>